<dbReference type="PANTHER" id="PTHR36512:SF3">
    <property type="entry name" value="BLR5678 PROTEIN"/>
    <property type="match status" value="1"/>
</dbReference>
<comment type="caution">
    <text evidence="2">The sequence shown here is derived from an EMBL/GenBank/DDBJ whole genome shotgun (WGS) entry which is preliminary data.</text>
</comment>
<comment type="similarity">
    <text evidence="1">Belongs to the peptidase S58 family.</text>
</comment>
<evidence type="ECO:0000313" key="3">
    <source>
        <dbReference type="Proteomes" id="UP001589670"/>
    </source>
</evidence>
<protein>
    <submittedName>
        <fullName evidence="2">P1 family peptidase</fullName>
    </submittedName>
</protein>
<dbReference type="Proteomes" id="UP001589670">
    <property type="component" value="Unassembled WGS sequence"/>
</dbReference>
<sequence length="330" mass="32723">MKTRTGARNLITDVAGLRVGNAGDGALRSGVTVLTADAPFTAGVHVMGGAPGSRETDLLAPDRVVEQVDALVLSGGSAFGLDAASGVTDGLRAAGRGFAVGGMRVPIVPAAILFDLLNGGDQGWSDNPYKTLGRTALAAASDEFAIGSEGAGTGATTADLKGGLGSASTRLPDGSTVGALVAVNALGSAIVGDGPHFRAAPFEIGDEFGGLGPAPHHPDALRAPTKLAQHGNTTIGIVATDAALSQAQCTRLATAAQDGLARALMPSHTAMDGDLLFAAATGARPAPDLPAQVLLGHAAACTMARAIARAIHAAKPLPGDSLPAWQARFG</sequence>
<dbReference type="PANTHER" id="PTHR36512">
    <property type="entry name" value="D-AMINOPEPTIDASE"/>
    <property type="match status" value="1"/>
</dbReference>
<proteinExistence type="inferred from homology"/>
<dbReference type="EMBL" id="JBHMEC010000015">
    <property type="protein sequence ID" value="MFB9150052.1"/>
    <property type="molecule type" value="Genomic_DNA"/>
</dbReference>
<dbReference type="Gene3D" id="3.60.70.12">
    <property type="entry name" value="L-amino peptidase D-ALA esterase/amidase"/>
    <property type="match status" value="1"/>
</dbReference>
<keyword evidence="3" id="KW-1185">Reference proteome</keyword>
<organism evidence="2 3">
    <name type="scientific">Roseovarius ramblicola</name>
    <dbReference type="NCBI Taxonomy" id="2022336"/>
    <lineage>
        <taxon>Bacteria</taxon>
        <taxon>Pseudomonadati</taxon>
        <taxon>Pseudomonadota</taxon>
        <taxon>Alphaproteobacteria</taxon>
        <taxon>Rhodobacterales</taxon>
        <taxon>Roseobacteraceae</taxon>
        <taxon>Roseovarius</taxon>
    </lineage>
</organism>
<dbReference type="RefSeq" id="WP_377069578.1">
    <property type="nucleotide sequence ID" value="NZ_JBHMEC010000015.1"/>
</dbReference>
<dbReference type="InterPro" id="IPR005321">
    <property type="entry name" value="Peptidase_S58_DmpA"/>
</dbReference>
<evidence type="ECO:0000313" key="2">
    <source>
        <dbReference type="EMBL" id="MFB9150052.1"/>
    </source>
</evidence>
<evidence type="ECO:0000256" key="1">
    <source>
        <dbReference type="ARBA" id="ARBA00007068"/>
    </source>
</evidence>
<dbReference type="Pfam" id="PF03576">
    <property type="entry name" value="Peptidase_S58"/>
    <property type="match status" value="1"/>
</dbReference>
<name>A0ABV5I0D6_9RHOB</name>
<gene>
    <name evidence="2" type="ORF">ACFFU4_09865</name>
</gene>
<dbReference type="CDD" id="cd02252">
    <property type="entry name" value="nylC_like"/>
    <property type="match status" value="1"/>
</dbReference>
<dbReference type="InterPro" id="IPR016117">
    <property type="entry name" value="ArgJ-like_dom_sf"/>
</dbReference>
<dbReference type="SUPFAM" id="SSF56266">
    <property type="entry name" value="DmpA/ArgJ-like"/>
    <property type="match status" value="1"/>
</dbReference>
<accession>A0ABV5I0D6</accession>
<reference evidence="2 3" key="1">
    <citation type="submission" date="2024-09" db="EMBL/GenBank/DDBJ databases">
        <authorList>
            <person name="Sun Q."/>
            <person name="Mori K."/>
        </authorList>
    </citation>
    <scope>NUCLEOTIDE SEQUENCE [LARGE SCALE GENOMIC DNA]</scope>
    <source>
        <strain evidence="2 3">CECT 9424</strain>
    </source>
</reference>